<reference evidence="8" key="2">
    <citation type="submission" date="2020-05" db="UniProtKB">
        <authorList>
            <consortium name="EnsemblMetazoa"/>
        </authorList>
    </citation>
    <scope>IDENTIFICATION</scope>
    <source>
        <strain evidence="8">WRAIR2</strain>
    </source>
</reference>
<feature type="domain" description="Carboxylesterase type B" evidence="7">
    <location>
        <begin position="31"/>
        <end position="550"/>
    </location>
</feature>
<reference evidence="9" key="1">
    <citation type="submission" date="2013-03" db="EMBL/GenBank/DDBJ databases">
        <title>The Genome Sequence of Anopheles dirus WRAIR2.</title>
        <authorList>
            <consortium name="The Broad Institute Genomics Platform"/>
            <person name="Neafsey D.E."/>
            <person name="Walton C."/>
            <person name="Walker B."/>
            <person name="Young S.K."/>
            <person name="Zeng Q."/>
            <person name="Gargeya S."/>
            <person name="Fitzgerald M."/>
            <person name="Haas B."/>
            <person name="Abouelleil A."/>
            <person name="Allen A.W."/>
            <person name="Alvarado L."/>
            <person name="Arachchi H.M."/>
            <person name="Berlin A.M."/>
            <person name="Chapman S.B."/>
            <person name="Gainer-Dewar J."/>
            <person name="Goldberg J."/>
            <person name="Griggs A."/>
            <person name="Gujja S."/>
            <person name="Hansen M."/>
            <person name="Howarth C."/>
            <person name="Imamovic A."/>
            <person name="Ireland A."/>
            <person name="Larimer J."/>
            <person name="McCowan C."/>
            <person name="Murphy C."/>
            <person name="Pearson M."/>
            <person name="Poon T.W."/>
            <person name="Priest M."/>
            <person name="Roberts A."/>
            <person name="Saif S."/>
            <person name="Shea T."/>
            <person name="Sisk P."/>
            <person name="Sykes S."/>
            <person name="Wortman J."/>
            <person name="Nusbaum C."/>
            <person name="Birren B."/>
        </authorList>
    </citation>
    <scope>NUCLEOTIDE SEQUENCE [LARGE SCALE GENOMIC DNA]</scope>
    <source>
        <strain evidence="9">WRAIR2</strain>
    </source>
</reference>
<dbReference type="InterPro" id="IPR002018">
    <property type="entry name" value="CarbesteraseB"/>
</dbReference>
<dbReference type="VEuPathDB" id="VectorBase:ADIR009439"/>
<dbReference type="PANTHER" id="PTHR43142:SF1">
    <property type="entry name" value="CARBOXYLIC ESTER HYDROLASE"/>
    <property type="match status" value="1"/>
</dbReference>
<evidence type="ECO:0000259" key="7">
    <source>
        <dbReference type="Pfam" id="PF00135"/>
    </source>
</evidence>
<dbReference type="Proteomes" id="UP000075884">
    <property type="component" value="Unassembled WGS sequence"/>
</dbReference>
<keyword evidence="5" id="KW-0325">Glycoprotein</keyword>
<evidence type="ECO:0000256" key="4">
    <source>
        <dbReference type="ARBA" id="ARBA00023157"/>
    </source>
</evidence>
<dbReference type="EnsemblMetazoa" id="ADIR009439-RA">
    <property type="protein sequence ID" value="ADIR009439-PA"/>
    <property type="gene ID" value="ADIR009439"/>
</dbReference>
<dbReference type="PROSITE" id="PS00122">
    <property type="entry name" value="CARBOXYLESTERASE_B_1"/>
    <property type="match status" value="1"/>
</dbReference>
<keyword evidence="3 6" id="KW-0378">Hydrolase</keyword>
<evidence type="ECO:0000313" key="9">
    <source>
        <dbReference type="Proteomes" id="UP000075884"/>
    </source>
</evidence>
<dbReference type="Gene3D" id="3.40.50.1820">
    <property type="entry name" value="alpha/beta hydrolase"/>
    <property type="match status" value="1"/>
</dbReference>
<dbReference type="InterPro" id="IPR019826">
    <property type="entry name" value="Carboxylesterase_B_AS"/>
</dbReference>
<feature type="signal peptide" evidence="6">
    <location>
        <begin position="1"/>
        <end position="25"/>
    </location>
</feature>
<protein>
    <recommendedName>
        <fullName evidence="6">Carboxylic ester hydrolase</fullName>
        <ecNumber evidence="6">3.1.1.-</ecNumber>
    </recommendedName>
</protein>
<evidence type="ECO:0000256" key="5">
    <source>
        <dbReference type="ARBA" id="ARBA00023180"/>
    </source>
</evidence>
<evidence type="ECO:0000256" key="6">
    <source>
        <dbReference type="RuleBase" id="RU361235"/>
    </source>
</evidence>
<comment type="similarity">
    <text evidence="1 6">Belongs to the type-B carboxylesterase/lipase family.</text>
</comment>
<dbReference type="Pfam" id="PF00135">
    <property type="entry name" value="COesterase"/>
    <property type="match status" value="1"/>
</dbReference>
<dbReference type="SUPFAM" id="SSF53474">
    <property type="entry name" value="alpha/beta-Hydrolases"/>
    <property type="match status" value="1"/>
</dbReference>
<name>A0A182NP54_9DIPT</name>
<keyword evidence="2" id="KW-0719">Serine esterase</keyword>
<sequence>MIKSAVNMEINLFLLAFLTLSSSRAHPNIRPTVYTSHGAIEGKMLTSRLGKQFYAFRGIPYAQPPIEELRFRPPVPITVPWNGTYDATEDGPMCPQPIINSTYKVSEDCLRLNVYTSAIPSETIRIKPCDVLVYIHPGGFYSLSGQSSTFAGPHTIMDHPIVFVTINYRLGSLGFMSTGTADCPGNAGLKDQVLALRWIKENIASFGGKSESVTLMGYSAGAMSTALHLISPMSKGLFHRAIIMSASPTAQWEVPNHQIELAQKQAILLGCDIKSIPVMIKCLREKSMDDFIGSLELMFTISWNPVLLWMPIVEPDFGQERFLDRNPTAAFQTGDFMRIPLIAGITKDEFAAPAVNFLRNRTLRQELDENFDTLAPILFLFERHTPESLNISRMLRARFLGAAPLSLNNSLPGLNYLFSDGLIGFGMHRLVALASKYTTVYQYKFSYVGRYSHLYYPEYKPYGAVHHDDLLYLLTGPFIAPMFKITDPENETVKRITTMWTHFANQGNPNSQEVPNLNWLPVSSTKDNYLEIGDQLENKEGLFLERNSFWNELFPLKDPA</sequence>
<dbReference type="GO" id="GO:0052689">
    <property type="term" value="F:carboxylic ester hydrolase activity"/>
    <property type="evidence" value="ECO:0007669"/>
    <property type="project" value="UniProtKB-KW"/>
</dbReference>
<dbReference type="PANTHER" id="PTHR43142">
    <property type="entry name" value="CARBOXYLIC ESTER HYDROLASE"/>
    <property type="match status" value="1"/>
</dbReference>
<feature type="chain" id="PRO_5007950961" description="Carboxylic ester hydrolase" evidence="6">
    <location>
        <begin position="26"/>
        <end position="560"/>
    </location>
</feature>
<dbReference type="FunFam" id="3.40.50.1820:FF:000155">
    <property type="entry name" value="Carboxylic ester hydrolase"/>
    <property type="match status" value="1"/>
</dbReference>
<dbReference type="EC" id="3.1.1.-" evidence="6"/>
<evidence type="ECO:0000313" key="8">
    <source>
        <dbReference type="EnsemblMetazoa" id="ADIR009439-PA"/>
    </source>
</evidence>
<evidence type="ECO:0000256" key="2">
    <source>
        <dbReference type="ARBA" id="ARBA00022487"/>
    </source>
</evidence>
<keyword evidence="9" id="KW-1185">Reference proteome</keyword>
<keyword evidence="4" id="KW-1015">Disulfide bond</keyword>
<proteinExistence type="inferred from homology"/>
<evidence type="ECO:0000256" key="1">
    <source>
        <dbReference type="ARBA" id="ARBA00005964"/>
    </source>
</evidence>
<accession>A0A182NP54</accession>
<dbReference type="AlphaFoldDB" id="A0A182NP54"/>
<keyword evidence="6" id="KW-0732">Signal</keyword>
<organism evidence="8 9">
    <name type="scientific">Anopheles dirus</name>
    <dbReference type="NCBI Taxonomy" id="7168"/>
    <lineage>
        <taxon>Eukaryota</taxon>
        <taxon>Metazoa</taxon>
        <taxon>Ecdysozoa</taxon>
        <taxon>Arthropoda</taxon>
        <taxon>Hexapoda</taxon>
        <taxon>Insecta</taxon>
        <taxon>Pterygota</taxon>
        <taxon>Neoptera</taxon>
        <taxon>Endopterygota</taxon>
        <taxon>Diptera</taxon>
        <taxon>Nematocera</taxon>
        <taxon>Culicoidea</taxon>
        <taxon>Culicidae</taxon>
        <taxon>Anophelinae</taxon>
        <taxon>Anopheles</taxon>
    </lineage>
</organism>
<dbReference type="InterPro" id="IPR029058">
    <property type="entry name" value="AB_hydrolase_fold"/>
</dbReference>
<dbReference type="STRING" id="7168.A0A182NP54"/>
<evidence type="ECO:0000256" key="3">
    <source>
        <dbReference type="ARBA" id="ARBA00022801"/>
    </source>
</evidence>